<name>A0A1H0RXV2_9PSEU</name>
<evidence type="ECO:0000313" key="1">
    <source>
        <dbReference type="EMBL" id="SDP34402.1"/>
    </source>
</evidence>
<proteinExistence type="predicted"/>
<keyword evidence="2" id="KW-1185">Reference proteome</keyword>
<dbReference type="EMBL" id="FNJB01000008">
    <property type="protein sequence ID" value="SDP34402.1"/>
    <property type="molecule type" value="Genomic_DNA"/>
</dbReference>
<gene>
    <name evidence="1" type="ORF">SAMN05192558_108179</name>
</gene>
<accession>A0A1H0RXV2</accession>
<dbReference type="AlphaFoldDB" id="A0A1H0RXV2"/>
<sequence length="66" mass="7297">MPRHRRPLVWAAFHHIAHSGPGRATPYLGGRLAYWDNGPPQAAWRITAGSESPLAKGNLPAPTWFK</sequence>
<evidence type="ECO:0000313" key="2">
    <source>
        <dbReference type="Proteomes" id="UP000199651"/>
    </source>
</evidence>
<dbReference type="Proteomes" id="UP000199651">
    <property type="component" value="Unassembled WGS sequence"/>
</dbReference>
<protein>
    <submittedName>
        <fullName evidence="1">Uncharacterized protein</fullName>
    </submittedName>
</protein>
<reference evidence="2" key="1">
    <citation type="submission" date="2016-10" db="EMBL/GenBank/DDBJ databases">
        <authorList>
            <person name="Varghese N."/>
            <person name="Submissions S."/>
        </authorList>
    </citation>
    <scope>NUCLEOTIDE SEQUENCE [LARGE SCALE GENOMIC DNA]</scope>
    <source>
        <strain evidence="2">IBRC-M 10655</strain>
    </source>
</reference>
<organism evidence="1 2">
    <name type="scientific">Actinokineospora alba</name>
    <dbReference type="NCBI Taxonomy" id="504798"/>
    <lineage>
        <taxon>Bacteria</taxon>
        <taxon>Bacillati</taxon>
        <taxon>Actinomycetota</taxon>
        <taxon>Actinomycetes</taxon>
        <taxon>Pseudonocardiales</taxon>
        <taxon>Pseudonocardiaceae</taxon>
        <taxon>Actinokineospora</taxon>
    </lineage>
</organism>